<proteinExistence type="inferred from homology"/>
<feature type="compositionally biased region" description="Basic and acidic residues" evidence="3">
    <location>
        <begin position="641"/>
        <end position="654"/>
    </location>
</feature>
<feature type="compositionally biased region" description="Polar residues" evidence="3">
    <location>
        <begin position="1621"/>
        <end position="1630"/>
    </location>
</feature>
<feature type="region of interest" description="Disordered" evidence="3">
    <location>
        <begin position="2634"/>
        <end position="2666"/>
    </location>
</feature>
<comment type="similarity">
    <text evidence="1">Belongs to the BCOR family.</text>
</comment>
<gene>
    <name evidence="5" type="ORF">OFUS_LOCUS7545</name>
</gene>
<feature type="compositionally biased region" description="Polar residues" evidence="3">
    <location>
        <begin position="1504"/>
        <end position="1515"/>
    </location>
</feature>
<feature type="compositionally biased region" description="Polar residues" evidence="3">
    <location>
        <begin position="1661"/>
        <end position="1678"/>
    </location>
</feature>
<feature type="region of interest" description="Disordered" evidence="3">
    <location>
        <begin position="512"/>
        <end position="557"/>
    </location>
</feature>
<feature type="compositionally biased region" description="Polar residues" evidence="3">
    <location>
        <begin position="291"/>
        <end position="303"/>
    </location>
</feature>
<feature type="region of interest" description="Disordered" evidence="3">
    <location>
        <begin position="448"/>
        <end position="480"/>
    </location>
</feature>
<dbReference type="GO" id="GO:0000122">
    <property type="term" value="P:negative regulation of transcription by RNA polymerase II"/>
    <property type="evidence" value="ECO:0007669"/>
    <property type="project" value="TreeGrafter"/>
</dbReference>
<dbReference type="InterPro" id="IPR038227">
    <property type="entry name" value="PUFD_som_sf"/>
</dbReference>
<feature type="region of interest" description="Disordered" evidence="3">
    <location>
        <begin position="129"/>
        <end position="184"/>
    </location>
</feature>
<feature type="region of interest" description="Disordered" evidence="3">
    <location>
        <begin position="1112"/>
        <end position="1134"/>
    </location>
</feature>
<feature type="compositionally biased region" description="Low complexity" evidence="3">
    <location>
        <begin position="699"/>
        <end position="718"/>
    </location>
</feature>
<dbReference type="InterPro" id="IPR032365">
    <property type="entry name" value="PUFD"/>
</dbReference>
<feature type="region of interest" description="Disordered" evidence="3">
    <location>
        <begin position="269"/>
        <end position="323"/>
    </location>
</feature>
<feature type="region of interest" description="Disordered" evidence="3">
    <location>
        <begin position="2799"/>
        <end position="2818"/>
    </location>
</feature>
<evidence type="ECO:0000313" key="6">
    <source>
        <dbReference type="Proteomes" id="UP000749559"/>
    </source>
</evidence>
<dbReference type="InterPro" id="IPR002110">
    <property type="entry name" value="Ankyrin_rpt"/>
</dbReference>
<feature type="compositionally biased region" description="Polar residues" evidence="3">
    <location>
        <begin position="3269"/>
        <end position="3279"/>
    </location>
</feature>
<dbReference type="PRINTS" id="PR01415">
    <property type="entry name" value="ANKYRIN"/>
</dbReference>
<feature type="compositionally biased region" description="Acidic residues" evidence="3">
    <location>
        <begin position="2584"/>
        <end position="2595"/>
    </location>
</feature>
<dbReference type="Gene3D" id="3.10.260.40">
    <property type="entry name" value="BCL-6 corepressor, PCGF1 binding domain"/>
    <property type="match status" value="1"/>
</dbReference>
<comment type="caution">
    <text evidence="5">The sequence shown here is derived from an EMBL/GenBank/DDBJ whole genome shotgun (WGS) entry which is preliminary data.</text>
</comment>
<feature type="compositionally biased region" description="Low complexity" evidence="3">
    <location>
        <begin position="1784"/>
        <end position="1818"/>
    </location>
</feature>
<feature type="compositionally biased region" description="Pro residues" evidence="3">
    <location>
        <begin position="1275"/>
        <end position="1287"/>
    </location>
</feature>
<feature type="compositionally biased region" description="Low complexity" evidence="3">
    <location>
        <begin position="1468"/>
        <end position="1479"/>
    </location>
</feature>
<feature type="compositionally biased region" description="Polar residues" evidence="3">
    <location>
        <begin position="2603"/>
        <end position="2614"/>
    </location>
</feature>
<feature type="compositionally biased region" description="Low complexity" evidence="3">
    <location>
        <begin position="1825"/>
        <end position="1848"/>
    </location>
</feature>
<feature type="region of interest" description="Disordered" evidence="3">
    <location>
        <begin position="1"/>
        <end position="114"/>
    </location>
</feature>
<feature type="region of interest" description="Disordered" evidence="3">
    <location>
        <begin position="1913"/>
        <end position="2090"/>
    </location>
</feature>
<feature type="repeat" description="ANK" evidence="2">
    <location>
        <begin position="2283"/>
        <end position="2315"/>
    </location>
</feature>
<feature type="compositionally biased region" description="Basic residues" evidence="3">
    <location>
        <begin position="2071"/>
        <end position="2083"/>
    </location>
</feature>
<feature type="compositionally biased region" description="Low complexity" evidence="3">
    <location>
        <begin position="144"/>
        <end position="157"/>
    </location>
</feature>
<dbReference type="GO" id="GO:0005634">
    <property type="term" value="C:nucleus"/>
    <property type="evidence" value="ECO:0007669"/>
    <property type="project" value="TreeGrafter"/>
</dbReference>
<protein>
    <recommendedName>
        <fullName evidence="4">BCL-6 corepressor PCGF1 binding domain-containing protein</fullName>
    </recommendedName>
</protein>
<feature type="compositionally biased region" description="Basic and acidic residues" evidence="3">
    <location>
        <begin position="49"/>
        <end position="61"/>
    </location>
</feature>
<dbReference type="Gene3D" id="1.25.40.20">
    <property type="entry name" value="Ankyrin repeat-containing domain"/>
    <property type="match status" value="1"/>
</dbReference>
<feature type="compositionally biased region" description="Basic and acidic residues" evidence="3">
    <location>
        <begin position="72"/>
        <end position="112"/>
    </location>
</feature>
<feature type="region of interest" description="Disordered" evidence="3">
    <location>
        <begin position="1270"/>
        <end position="1338"/>
    </location>
</feature>
<evidence type="ECO:0000313" key="5">
    <source>
        <dbReference type="EMBL" id="CAH1780910.1"/>
    </source>
</evidence>
<dbReference type="PANTHER" id="PTHR24117">
    <property type="entry name" value="AGAP007537-PB"/>
    <property type="match status" value="1"/>
</dbReference>
<feature type="region of interest" description="Disordered" evidence="3">
    <location>
        <begin position="2127"/>
        <end position="2189"/>
    </location>
</feature>
<feature type="repeat" description="ANK" evidence="2">
    <location>
        <begin position="2216"/>
        <end position="2249"/>
    </location>
</feature>
<dbReference type="PROSITE" id="PS50088">
    <property type="entry name" value="ANK_REPEAT"/>
    <property type="match status" value="3"/>
</dbReference>
<evidence type="ECO:0000256" key="3">
    <source>
        <dbReference type="SAM" id="MobiDB-lite"/>
    </source>
</evidence>
<organism evidence="5 6">
    <name type="scientific">Owenia fusiformis</name>
    <name type="common">Polychaete worm</name>
    <dbReference type="NCBI Taxonomy" id="6347"/>
    <lineage>
        <taxon>Eukaryota</taxon>
        <taxon>Metazoa</taxon>
        <taxon>Spiralia</taxon>
        <taxon>Lophotrochozoa</taxon>
        <taxon>Annelida</taxon>
        <taxon>Polychaeta</taxon>
        <taxon>Sedentaria</taxon>
        <taxon>Canalipalpata</taxon>
        <taxon>Sabellida</taxon>
        <taxon>Oweniida</taxon>
        <taxon>Oweniidae</taxon>
        <taxon>Owenia</taxon>
    </lineage>
</organism>
<dbReference type="InterPro" id="IPR047144">
    <property type="entry name" value="BCOR-like"/>
</dbReference>
<dbReference type="GO" id="GO:0003714">
    <property type="term" value="F:transcription corepressor activity"/>
    <property type="evidence" value="ECO:0007669"/>
    <property type="project" value="TreeGrafter"/>
</dbReference>
<evidence type="ECO:0000259" key="4">
    <source>
        <dbReference type="Pfam" id="PF16553"/>
    </source>
</evidence>
<feature type="compositionally biased region" description="Acidic residues" evidence="3">
    <location>
        <begin position="1711"/>
        <end position="1720"/>
    </location>
</feature>
<feature type="compositionally biased region" description="Basic and acidic residues" evidence="3">
    <location>
        <begin position="1981"/>
        <end position="2004"/>
    </location>
</feature>
<feature type="compositionally biased region" description="Basic and acidic residues" evidence="3">
    <location>
        <begin position="1930"/>
        <end position="1943"/>
    </location>
</feature>
<feature type="region of interest" description="Disordered" evidence="3">
    <location>
        <begin position="957"/>
        <end position="979"/>
    </location>
</feature>
<feature type="region of interest" description="Disordered" evidence="3">
    <location>
        <begin position="2732"/>
        <end position="2751"/>
    </location>
</feature>
<feature type="region of interest" description="Disordered" evidence="3">
    <location>
        <begin position="2563"/>
        <end position="2614"/>
    </location>
</feature>
<dbReference type="Pfam" id="PF12796">
    <property type="entry name" value="Ank_2"/>
    <property type="match status" value="1"/>
</dbReference>
<name>A0A8S4NKN4_OWEFU</name>
<feature type="region of interest" description="Disordered" evidence="3">
    <location>
        <begin position="1445"/>
        <end position="1894"/>
    </location>
</feature>
<feature type="compositionally biased region" description="Polar residues" evidence="3">
    <location>
        <begin position="1026"/>
        <end position="1042"/>
    </location>
</feature>
<feature type="compositionally biased region" description="Basic and acidic residues" evidence="3">
    <location>
        <begin position="278"/>
        <end position="289"/>
    </location>
</feature>
<feature type="compositionally biased region" description="Basic and acidic residues" evidence="3">
    <location>
        <begin position="30"/>
        <end position="41"/>
    </location>
</feature>
<feature type="compositionally biased region" description="Polar residues" evidence="3">
    <location>
        <begin position="2864"/>
        <end position="2874"/>
    </location>
</feature>
<evidence type="ECO:0000256" key="2">
    <source>
        <dbReference type="PROSITE-ProRule" id="PRU00023"/>
    </source>
</evidence>
<feature type="compositionally biased region" description="Basic and acidic residues" evidence="3">
    <location>
        <begin position="1562"/>
        <end position="1583"/>
    </location>
</feature>
<dbReference type="OrthoDB" id="3666223at2759"/>
<feature type="compositionally biased region" description="Polar residues" evidence="3">
    <location>
        <begin position="3040"/>
        <end position="3050"/>
    </location>
</feature>
<feature type="compositionally biased region" description="Basic residues" evidence="3">
    <location>
        <begin position="1634"/>
        <end position="1643"/>
    </location>
</feature>
<feature type="domain" description="BCL-6 corepressor PCGF1 binding" evidence="4">
    <location>
        <begin position="2389"/>
        <end position="2490"/>
    </location>
</feature>
<feature type="compositionally biased region" description="Low complexity" evidence="3">
    <location>
        <begin position="1516"/>
        <end position="1526"/>
    </location>
</feature>
<feature type="region of interest" description="Disordered" evidence="3">
    <location>
        <begin position="212"/>
        <end position="236"/>
    </location>
</feature>
<evidence type="ECO:0000256" key="1">
    <source>
        <dbReference type="ARBA" id="ARBA00034703"/>
    </source>
</evidence>
<feature type="compositionally biased region" description="Basic and acidic residues" evidence="3">
    <location>
        <begin position="2570"/>
        <end position="2583"/>
    </location>
</feature>
<dbReference type="EMBL" id="CAIIXF020000004">
    <property type="protein sequence ID" value="CAH1780910.1"/>
    <property type="molecule type" value="Genomic_DNA"/>
</dbReference>
<feature type="compositionally biased region" description="Basic and acidic residues" evidence="3">
    <location>
        <begin position="160"/>
        <end position="184"/>
    </location>
</feature>
<feature type="compositionally biased region" description="Polar residues" evidence="3">
    <location>
        <begin position="1458"/>
        <end position="1467"/>
    </location>
</feature>
<feature type="repeat" description="ANK" evidence="2">
    <location>
        <begin position="2250"/>
        <end position="2282"/>
    </location>
</feature>
<dbReference type="Pfam" id="PF16553">
    <property type="entry name" value="PUFD"/>
    <property type="match status" value="1"/>
</dbReference>
<dbReference type="Proteomes" id="UP000749559">
    <property type="component" value="Unassembled WGS sequence"/>
</dbReference>
<feature type="compositionally biased region" description="Low complexity" evidence="3">
    <location>
        <begin position="1079"/>
        <end position="1092"/>
    </location>
</feature>
<keyword evidence="6" id="KW-1185">Reference proteome</keyword>
<feature type="compositionally biased region" description="Basic and acidic residues" evidence="3">
    <location>
        <begin position="2020"/>
        <end position="2051"/>
    </location>
</feature>
<feature type="compositionally biased region" description="Basic residues" evidence="3">
    <location>
        <begin position="1849"/>
        <end position="1863"/>
    </location>
</feature>
<feature type="region of interest" description="Disordered" evidence="3">
    <location>
        <begin position="1381"/>
        <end position="1417"/>
    </location>
</feature>
<feature type="compositionally biased region" description="Basic and acidic residues" evidence="3">
    <location>
        <begin position="957"/>
        <end position="976"/>
    </location>
</feature>
<feature type="compositionally biased region" description="Polar residues" evidence="3">
    <location>
        <begin position="1547"/>
        <end position="1557"/>
    </location>
</feature>
<sequence>MADNSERNIWDALGGSDGASNGHRSMGNRSADDGQDLKGENEVQPGSNRIDRQTGDQHGNRFESMSGASKPNRRESSYIGDTPHREPSHKGDTPHIGDTTHRSEPPKVRDGRSPIVDVASFSGSREMMTSGLQGNQPYHPAYISPHQSSVSPHQHNVSPRHREVSPRHREVSPRHKEVSPRHRDLSPRQIEIPGRHNVLSPRHMEMSPYQMERSPHHRAMSPRYTDTPTHHRDMSTHHRDTSSIYRAQNIFDRFQSVPPASHTMLQSDAPLDLSNVQHGRDNESPDRDMQYNMTYKSSRTSDSPLDLSCKTRKRSADTTDGNASDDDVICVGVSPPNKKPHSEAKRQNCESFRSTSVRERFVGNNPFAQVQEGYMGPLTQAHYGTTVSNSTKNQISDTGGFTSGYSSSKVTRPDRYFRTGNVDDKAHTSQPLRNFNHQGVHSIAASKGFHHGQKVDKYKSHKSSNPWNVPLGPSSASKAQLSPAYMTPSAAKPHMNVIEHHGIPSHNIETENHKHQHIRHKVSPTSDSHPSERHDPSKFKQQEAEHPHGKRDPTAFIPPGLIHYKYSTADTINPPNKTVYDKYQNNVQPEAQKEDLAKAKQIAEMLKMEASVQARTSKTPIHSRVSTGKHPNDNLGYYNSEHSDRPIRSTESPHRKTQRMDQPIKPNESPIRQVPGVKHQSESSSDGSKREYPDSDVNLSVAKADSDVSSSLSTTSSSVDQKERNSSIFEMFNLPKQSMSSLSGNPERDLQNSLSQLQMMAATFSQTTTTTASLLYQKMQELRVPQRTLPAMYTSSRSPQKGNIVKECPTIDSTSSSFRDLSSNEPSIYLDGNVSLANVSSSTLNSKPTAHQSAHLKESTLPYAVPRTSHGTSLSPNSHQSSMLLKVKEPVPYNAASSIPSSSTTSSTSPDTSLGSPTQVSCVTSAQTQPQPGKVRVNIPSLVSSMERVHSKLVSRYLHDDDKQNENSNNSDKDEPQSFQEALVRSVVNEDVLVEQGILSPSDKQKLLTDRPGINEHSLVKDRASEQSNILQTVPSPGLNKTSIDDEGEHEHTTVVKQSDNSPEFPPDTGVKKNTISASNDTKSSSNTNDTKLCSNNTKSIDIDLDSANANSLSGDNHKAEQNKNAPNGDLIEDRSKKACTNSVCSINYPNDTIERTKNDIKINDDLVAPVSDVKPTMSVVQKDTINSKKPSMKLRLDSPPTLQLSDFSTDLSPQLSPVMPILSPLDAPVGTNIFIKVTDTKLIDNEPRGEAIENPPKGVTNLSAFMCTSKRANTPPPMYSGPPKSPRSPRNSSPSRGDVYSATSIVQHVDVSKKDDKSKRSSQKKGQKQMIHLSPRDMKEVAQYKTSLRIPAQLIQGKTRCKKVASKKALKFEKVVDKKGKTTEDEVNKHDADTKRDGESKEHKKRSRRTKLVDRPKIDTTEFSIKFAKTFGKDSQKFLDKISEKLKPRLIEPSTPPKSTSTANAMTSPSSTSKLSETSMEDLENSITVGPSYMQGKGDASSIKPQEQVKNTVDSLSSSWPLKSSVSKEELKLSSSTNSPGAERNIWSSIRVQNRSRPPGKKYDKSKYKLNMKLDQEKRFSKWEPQSVQKPAPNEHRNNTQPETEETNINDGFKDKSNESSKPGMSIPTSRPAKSKSPRRLKGMSPLMRNVMQMRKDLQRQMSPQRFRSLREQSGNKSPRGAGSISKEDPTKPITGDDTAAVEPSGDTSVDADDQPDEDGNTRASYDSSNHSKRKQLSLDLSAIGRKFKSDKFKIPEFSPSEGSGISPKSKGFSLRSPKDQQSRLSPRSPMLSPRSPRISPRSPLLSPRSPRRLISSTKPGTPLSPSRLSPRSPKLSPRSPKLSPRSPKSRSPRFRRARAKRMLNELRNSAGFVPETKRRRRSTAESLFADPSELDREQRWLQRAMMQFSELESVPHSDNDSDGAAHIVQDDHTTNETHEEAVVDNGNILTIAPRKRGRPFSNTSKKAAEIRKKAVLHSRNADAKAIHDKRLQNGGSGEKHNDASPNTGQKRRRSSSSYHKDSAYETSLEKEQNKLETLRRQRNERKLENLTEPLSISPPKALTSPSLKSPKRSPGRKKGSSKTRIADLTGRLRLHLDKRPVYLKSLQLKEKASSQSIDEIIEKVSSVQTQEEQDAPSEPQPSTSKQDQNVSSDHYGNLGEHSNSGQHGNIGHHSNLGKHNNPEQQVIPERGFSSSDQQIPIPARLKQINVNSSWGETVLHKAARLGHEDVTLYCLKTAYQDVNARDNAGYTPLHECCVAGQLTIAKYLIAYGANVNVSSQDGIRPIHDAVENDMIEIVRLLLSCGADPTLSTYSGRTPQKIAKTKKMKDFLKGYFADLNGCDKSDKSIHWHFKYTKTDKHLSGFDIFDDVPSDPEEAENPFEEEGGMLFDFFDKPHIPSYSLKLPDQGLGNYILLEELIKQLQLTNESFRKTYPDVSIYTMSLDEMSQRTKHSPIMTKQLKDIPKQKFNLELVRLDARVNDILGVTTESVYELKPYVPPLKVEIKPEVKSEVFNSDEHGTQEESNNVPEKVAIKTEVSEDGYASDRTEIYENDLLVANGGQLGSSGRECQKEKQNGVHDSDYDVSEQEISLDSDSDHDGEQSSNKVNKSSDSLILDSETGVLLPDEQPIELSSSSQVYGKETDPNNHIHHRSNKPMLPGNVRQTGDHKNIVVSEYEFKDTSKKNGTNNLCDTSSKRFGFDYTNSPHPRTHKNTNVHDSQLPQSHKYGNAEALPHLPQSHGISNVSKSDVSSKYNIPMTQQSVSNNMTEVVKHPSKHQDEPLDFTKTNSKISEKTKNIDRPPIDLHQPGIQSGIPFGNTSSITTGTRNTNQDMNVTGYMNAFVASTAQRSSANASLYHNQNQQVGNHSNQIQQHQERYKQSEPLQSQSHHLGGLSAHAHAFPKEDVPRSVKMMMKQYQHYKDHQQTLRTNDYLKQHLQNKERQAQLTEAHEAKRNTELQKQKEQYMDRTKQVLALQRQKEILQRRVHHTEMVKQESLATERKLQAEFARNTSIHHAASIASHQSPVSYHSNLPVESHHSQLASMASRRQSPMGHSHPSSPLGSYGKPYPHSPMGSMHQGTLRPGHSQSPLGSLRPKSPIVPAHAQSTLGSIHAMSPMGPAHSQSPLDSIHRHSPMGSSFVPSPLTSHHRHSPMSALSSHTAPVRWPHGNQALGMQNSTPDRSPHVLPRMPTLLHVPSPDLTLAGGSMHELHAQAGRDSGPQTMPKLELSHLTQGPYRATPTSQSPFTPQYGSHRGSPSGAHRYPEGQAGSQGNSSYASYGSMGRPTYHQGHTPESDTQGKRYTYL</sequence>
<feature type="compositionally biased region" description="Polar residues" evidence="3">
    <location>
        <begin position="919"/>
        <end position="931"/>
    </location>
</feature>
<dbReference type="InterPro" id="IPR036770">
    <property type="entry name" value="Ankyrin_rpt-contain_sf"/>
</dbReference>
<feature type="compositionally biased region" description="Polar residues" evidence="3">
    <location>
        <begin position="839"/>
        <end position="852"/>
    </location>
</feature>
<dbReference type="SMART" id="SM00248">
    <property type="entry name" value="ANK"/>
    <property type="match status" value="3"/>
</dbReference>
<keyword evidence="2" id="KW-0040">ANK repeat</keyword>
<feature type="compositionally biased region" description="Basic and acidic residues" evidence="3">
    <location>
        <begin position="1381"/>
        <end position="1403"/>
    </location>
</feature>
<feature type="compositionally biased region" description="Basic and acidic residues" evidence="3">
    <location>
        <begin position="2533"/>
        <end position="2543"/>
    </location>
</feature>
<feature type="region of interest" description="Disordered" evidence="3">
    <location>
        <begin position="3235"/>
        <end position="3306"/>
    </location>
</feature>
<feature type="compositionally biased region" description="Polar residues" evidence="3">
    <location>
        <begin position="3240"/>
        <end position="3251"/>
    </location>
</feature>
<dbReference type="PANTHER" id="PTHR24117:SF9">
    <property type="entry name" value="BCL-6 COREPRESSOR PCGF1 BINDING DOMAIN-CONTAINING PROTEIN"/>
    <property type="match status" value="1"/>
</dbReference>
<dbReference type="Pfam" id="PF00023">
    <property type="entry name" value="Ank"/>
    <property type="match status" value="1"/>
</dbReference>
<feature type="region of interest" description="Disordered" evidence="3">
    <location>
        <begin position="894"/>
        <end position="935"/>
    </location>
</feature>
<feature type="region of interest" description="Disordered" evidence="3">
    <location>
        <begin position="610"/>
        <end position="724"/>
    </location>
</feature>
<accession>A0A8S4NKN4</accession>
<feature type="compositionally biased region" description="Polar residues" evidence="3">
    <location>
        <begin position="613"/>
        <end position="626"/>
    </location>
</feature>
<feature type="compositionally biased region" description="Polar residues" evidence="3">
    <location>
        <begin position="2142"/>
        <end position="2169"/>
    </location>
</feature>
<feature type="compositionally biased region" description="Low complexity" evidence="3">
    <location>
        <begin position="897"/>
        <end position="918"/>
    </location>
</feature>
<reference evidence="5" key="1">
    <citation type="submission" date="2022-03" db="EMBL/GenBank/DDBJ databases">
        <authorList>
            <person name="Martin C."/>
        </authorList>
    </citation>
    <scope>NUCLEOTIDE SEQUENCE</scope>
</reference>
<feature type="region of interest" description="Disordered" evidence="3">
    <location>
        <begin position="839"/>
        <end position="860"/>
    </location>
</feature>
<feature type="region of interest" description="Disordered" evidence="3">
    <location>
        <begin position="2516"/>
        <end position="2543"/>
    </location>
</feature>
<feature type="compositionally biased region" description="Basic and acidic residues" evidence="3">
    <location>
        <begin position="1311"/>
        <end position="1320"/>
    </location>
</feature>
<dbReference type="SUPFAM" id="SSF48403">
    <property type="entry name" value="Ankyrin repeat"/>
    <property type="match status" value="1"/>
</dbReference>
<feature type="region of interest" description="Disordered" evidence="3">
    <location>
        <begin position="2864"/>
        <end position="2891"/>
    </location>
</feature>
<feature type="compositionally biased region" description="Basic and acidic residues" evidence="3">
    <location>
        <begin position="529"/>
        <end position="553"/>
    </location>
</feature>
<feature type="compositionally biased region" description="Polar residues" evidence="3">
    <location>
        <begin position="2741"/>
        <end position="2751"/>
    </location>
</feature>
<feature type="region of interest" description="Disordered" evidence="3">
    <location>
        <begin position="1019"/>
        <end position="1095"/>
    </location>
</feature>
<dbReference type="PROSITE" id="PS50297">
    <property type="entry name" value="ANK_REP_REGION"/>
    <property type="match status" value="2"/>
</dbReference>
<feature type="region of interest" description="Disordered" evidence="3">
    <location>
        <begin position="3037"/>
        <end position="3101"/>
    </location>
</feature>